<organism evidence="2 3">
    <name type="scientific">Runella slithyformis (strain ATCC 29530 / DSM 19594 / LMG 11500 / NCIMB 11436 / LSU 4)</name>
    <dbReference type="NCBI Taxonomy" id="761193"/>
    <lineage>
        <taxon>Bacteria</taxon>
        <taxon>Pseudomonadati</taxon>
        <taxon>Bacteroidota</taxon>
        <taxon>Cytophagia</taxon>
        <taxon>Cytophagales</taxon>
        <taxon>Spirosomataceae</taxon>
        <taxon>Runella</taxon>
    </lineage>
</organism>
<dbReference type="InterPro" id="IPR018490">
    <property type="entry name" value="cNMP-bd_dom_sf"/>
</dbReference>
<reference evidence="3" key="1">
    <citation type="submission" date="2011-06" db="EMBL/GenBank/DDBJ databases">
        <title>The complete genome of chromosome of Runella slithyformis DSM 19594.</title>
        <authorList>
            <consortium name="US DOE Joint Genome Institute (JGI-PGF)"/>
            <person name="Lucas S."/>
            <person name="Han J."/>
            <person name="Lapidus A."/>
            <person name="Bruce D."/>
            <person name="Goodwin L."/>
            <person name="Pitluck S."/>
            <person name="Peters L."/>
            <person name="Kyrpides N."/>
            <person name="Mavromatis K."/>
            <person name="Ivanova N."/>
            <person name="Ovchinnikova G."/>
            <person name="Zhang X."/>
            <person name="Misra M."/>
            <person name="Detter J.C."/>
            <person name="Tapia R."/>
            <person name="Han C."/>
            <person name="Land M."/>
            <person name="Hauser L."/>
            <person name="Markowitz V."/>
            <person name="Cheng J.-F."/>
            <person name="Hugenholtz P."/>
            <person name="Woyke T."/>
            <person name="Wu D."/>
            <person name="Tindall B."/>
            <person name="Faehrich R."/>
            <person name="Brambilla E."/>
            <person name="Klenk H.-P."/>
            <person name="Eisen J.A."/>
        </authorList>
    </citation>
    <scope>NUCLEOTIDE SEQUENCE [LARGE SCALE GENOMIC DNA]</scope>
    <source>
        <strain evidence="3">ATCC 29530 / DSM 19594 / LMG 11500 / NCIMB 11436 / LSU 4</strain>
    </source>
</reference>
<dbReference type="AlphaFoldDB" id="A0A7U3ZQT4"/>
<evidence type="ECO:0000313" key="3">
    <source>
        <dbReference type="Proteomes" id="UP000000493"/>
    </source>
</evidence>
<keyword evidence="3" id="KW-1185">Reference proteome</keyword>
<evidence type="ECO:0000313" key="2">
    <source>
        <dbReference type="EMBL" id="AEI51664.1"/>
    </source>
</evidence>
<dbReference type="EMBL" id="CP002859">
    <property type="protein sequence ID" value="AEI51664.1"/>
    <property type="molecule type" value="Genomic_DNA"/>
</dbReference>
<name>A0A7U3ZQT4_RUNSL</name>
<dbReference type="SUPFAM" id="SSF51206">
    <property type="entry name" value="cAMP-binding domain-like"/>
    <property type="match status" value="1"/>
</dbReference>
<dbReference type="RefSeq" id="WP_013930932.1">
    <property type="nucleotide sequence ID" value="NC_015703.1"/>
</dbReference>
<reference evidence="2 3" key="2">
    <citation type="journal article" date="2012" name="Stand. Genomic Sci.">
        <title>Complete genome sequence of the aquatic bacterium Runella slithyformis type strain (LSU 4(T)).</title>
        <authorList>
            <person name="Copeland A."/>
            <person name="Zhang X."/>
            <person name="Misra M."/>
            <person name="Lapidus A."/>
            <person name="Nolan M."/>
            <person name="Lucas S."/>
            <person name="Deshpande S."/>
            <person name="Cheng J.F."/>
            <person name="Tapia R."/>
            <person name="Goodwin L.A."/>
            <person name="Pitluck S."/>
            <person name="Liolios K."/>
            <person name="Pagani I."/>
            <person name="Ivanova N."/>
            <person name="Mikhailova N."/>
            <person name="Pati A."/>
            <person name="Chen A."/>
            <person name="Palaniappan K."/>
            <person name="Land M."/>
            <person name="Hauser L."/>
            <person name="Pan C."/>
            <person name="Jeffries C.D."/>
            <person name="Detter J.C."/>
            <person name="Brambilla E.M."/>
            <person name="Rohde M."/>
            <person name="Djao O.D."/>
            <person name="Goker M."/>
            <person name="Sikorski J."/>
            <person name="Tindall B.J."/>
            <person name="Woyke T."/>
            <person name="Bristow J."/>
            <person name="Eisen J.A."/>
            <person name="Markowitz V."/>
            <person name="Hugenholtz P."/>
            <person name="Kyrpides N.C."/>
            <person name="Klenk H.P."/>
            <person name="Mavromatis K."/>
        </authorList>
    </citation>
    <scope>NUCLEOTIDE SEQUENCE [LARGE SCALE GENOMIC DNA]</scope>
    <source>
        <strain evidence="3">ATCC 29530 / DSM 19594 / LMG 11500 / NCIMB 11436 / LSU 4</strain>
    </source>
</reference>
<dbReference type="Proteomes" id="UP000000493">
    <property type="component" value="Chromosome"/>
</dbReference>
<sequence>MSYLKLGELLNRLVAVTAADMELAHSMFEPLMCGRNELLVEYGKVAKYMYFVNSGFIRSYHLEKGVEITNHLAGPNTFVTSYNSFTAKILSDETVQTIAPCDLLRITKDNLDRLYRKSHHWALVGIMMADKYLIFNNQRGKDLITLSAEERYLKLMQEEPALIQNVPLQYIASYIGIEPQTLSRIRRKIIS</sequence>
<evidence type="ECO:0000259" key="1">
    <source>
        <dbReference type="Pfam" id="PF00027"/>
    </source>
</evidence>
<accession>A0A7U3ZQT4</accession>
<proteinExistence type="predicted"/>
<dbReference type="InterPro" id="IPR000595">
    <property type="entry name" value="cNMP-bd_dom"/>
</dbReference>
<feature type="domain" description="Cyclic nucleotide-binding" evidence="1">
    <location>
        <begin position="35"/>
        <end position="117"/>
    </location>
</feature>
<protein>
    <submittedName>
        <fullName evidence="2">Transcriptional regulator, Crp/Fnr family</fullName>
    </submittedName>
</protein>
<dbReference type="Pfam" id="PF00027">
    <property type="entry name" value="cNMP_binding"/>
    <property type="match status" value="1"/>
</dbReference>
<dbReference type="InterPro" id="IPR014710">
    <property type="entry name" value="RmlC-like_jellyroll"/>
</dbReference>
<gene>
    <name evidence="2" type="ordered locus">Runsl_5372</name>
</gene>
<dbReference type="Gene3D" id="2.60.120.10">
    <property type="entry name" value="Jelly Rolls"/>
    <property type="match status" value="1"/>
</dbReference>
<dbReference type="KEGG" id="rsi:Runsl_5372"/>